<feature type="compositionally biased region" description="Basic and acidic residues" evidence="1">
    <location>
        <begin position="476"/>
        <end position="491"/>
    </location>
</feature>
<reference evidence="2 3" key="3">
    <citation type="journal article" date="2015" name="Genome Announc.">
        <title>Draft Genome Sequence of the Archiascomycetous Yeast Saitoella complicata.</title>
        <authorList>
            <person name="Yamauchi K."/>
            <person name="Kondo S."/>
            <person name="Hamamoto M."/>
            <person name="Takahashi Y."/>
            <person name="Ogura Y."/>
            <person name="Hayashi T."/>
            <person name="Nishida H."/>
        </authorList>
    </citation>
    <scope>NUCLEOTIDE SEQUENCE [LARGE SCALE GENOMIC DNA]</scope>
    <source>
        <strain evidence="2 3">NRRL Y-17804</strain>
    </source>
</reference>
<dbReference type="PANTHER" id="PTHR28079">
    <property type="entry name" value="RNA POLYMERASE I-SPECIFIC TRANSCRIPTION INITIATION FACTOR RRN5"/>
    <property type="match status" value="1"/>
</dbReference>
<dbReference type="GO" id="GO:0000500">
    <property type="term" value="C:RNA polymerase I upstream activating factor complex"/>
    <property type="evidence" value="ECO:0007669"/>
    <property type="project" value="InterPro"/>
</dbReference>
<dbReference type="STRING" id="698492.A0A0E9N852"/>
<reference evidence="2 3" key="1">
    <citation type="journal article" date="2011" name="J. Gen. Appl. Microbiol.">
        <title>Draft genome sequencing of the enigmatic yeast Saitoella complicata.</title>
        <authorList>
            <person name="Nishida H."/>
            <person name="Hamamoto M."/>
            <person name="Sugiyama J."/>
        </authorList>
    </citation>
    <scope>NUCLEOTIDE SEQUENCE [LARGE SCALE GENOMIC DNA]</scope>
    <source>
        <strain evidence="2 3">NRRL Y-17804</strain>
    </source>
</reference>
<evidence type="ECO:0000256" key="1">
    <source>
        <dbReference type="SAM" id="MobiDB-lite"/>
    </source>
</evidence>
<comment type="caution">
    <text evidence="2">The sequence shown here is derived from an EMBL/GenBank/DDBJ whole genome shotgun (WGS) entry which is preliminary data.</text>
</comment>
<dbReference type="GO" id="GO:0042790">
    <property type="term" value="P:nucleolar large rRNA transcription by RNA polymerase I"/>
    <property type="evidence" value="ECO:0007669"/>
    <property type="project" value="InterPro"/>
</dbReference>
<evidence type="ECO:0000313" key="2">
    <source>
        <dbReference type="EMBL" id="GAO46009.1"/>
    </source>
</evidence>
<dbReference type="Proteomes" id="UP000033140">
    <property type="component" value="Unassembled WGS sequence"/>
</dbReference>
<evidence type="ECO:0008006" key="4">
    <source>
        <dbReference type="Google" id="ProtNLM"/>
    </source>
</evidence>
<name>A0A0E9N852_SAICN</name>
<feature type="region of interest" description="Disordered" evidence="1">
    <location>
        <begin position="1"/>
        <end position="37"/>
    </location>
</feature>
<feature type="compositionally biased region" description="Pro residues" evidence="1">
    <location>
        <begin position="871"/>
        <end position="881"/>
    </location>
</feature>
<feature type="region of interest" description="Disordered" evidence="1">
    <location>
        <begin position="476"/>
        <end position="507"/>
    </location>
</feature>
<reference evidence="2 3" key="2">
    <citation type="journal article" date="2014" name="J. Gen. Appl. Microbiol.">
        <title>The early diverging ascomycetous budding yeast Saitoella complicata has three histone deacetylases belonging to the Clr6, Hos2, and Rpd3 lineages.</title>
        <authorList>
            <person name="Nishida H."/>
            <person name="Matsumoto T."/>
            <person name="Kondo S."/>
            <person name="Hamamoto M."/>
            <person name="Yoshikawa H."/>
        </authorList>
    </citation>
    <scope>NUCLEOTIDE SEQUENCE [LARGE SCALE GENOMIC DNA]</scope>
    <source>
        <strain evidence="2 3">NRRL Y-17804</strain>
    </source>
</reference>
<dbReference type="InterPro" id="IPR039601">
    <property type="entry name" value="Rrn5"/>
</dbReference>
<feature type="compositionally biased region" description="Acidic residues" evidence="1">
    <location>
        <begin position="492"/>
        <end position="507"/>
    </location>
</feature>
<feature type="compositionally biased region" description="Acidic residues" evidence="1">
    <location>
        <begin position="747"/>
        <end position="762"/>
    </location>
</feature>
<organism evidence="2 3">
    <name type="scientific">Saitoella complicata (strain BCRC 22490 / CBS 7301 / JCM 7358 / NBRC 10748 / NRRL Y-17804)</name>
    <dbReference type="NCBI Taxonomy" id="698492"/>
    <lineage>
        <taxon>Eukaryota</taxon>
        <taxon>Fungi</taxon>
        <taxon>Dikarya</taxon>
        <taxon>Ascomycota</taxon>
        <taxon>Taphrinomycotina</taxon>
        <taxon>Taphrinomycotina incertae sedis</taxon>
        <taxon>Saitoella</taxon>
    </lineage>
</organism>
<feature type="region of interest" description="Disordered" evidence="1">
    <location>
        <begin position="238"/>
        <end position="296"/>
    </location>
</feature>
<sequence>MSDVALTLTPTPASRKRKRRTKRGDSVPEGEKAPSEVVQEVEAPAEVGGGDKVLCRCSICENHTPGGRWVTKKTRGKHGALVRCTCKSCVKKDPGGKLVTHESRQEHLLRVGAEAEAEGPQLPAVVDATDVEEGRSQLRPTASPHPSEITTEKEANPSEVKIPRGFGTRLKALERAGFADTHENVLALQRFKNSKDALSKAKAYLETLKKGELPKLSPRTATSGERTRRVVEKRLAVLERDGGGDSPATPDPALANAGTRTSVTVTPTPAPTPTPTPTPTPAPAPAPGQSTPFRPTLRRKFLTVRTLPRPLPYNPSYLSLLNTHIASTASPHLFPIHGRQHLEDTVYLETVWTAEEKEVFFKSVARRGKRDFEGIRGDVGSKSLLEIATYVDLLESGLRAVREGRLGRRARDLIKMSDIPVAVEVSELWLRAEMRAARKMEEFERGWGGRRERRVWGEGWGVIGWEEARRAEGVYKEKGEDGDKGRVHETESVDLGEESGAEEDDVVDPPNCFEAELLKIPTILKLAESIYMNPLDPRFPPTTWSNPTEGPRRLIDASLQHSTLTYLEAIAKDLTRRLVEKAMFVAAARCKNEEGPLFKRSRVVRYKDVRVAVEMEGLGRGNLDEYWVEMPERLGMVVKGKHNVIVEGDALKEVLRGSAERRRRKRRGQMGRDGEDGSSSEEDGNESIFRGIGAGPRSRSPSLGASSEGEEDEDIVLTEDRIELPPESHVYGQAEVDTSDALASSESEADADADADEEDNPGEDERMLGASDVEDGPASSVKEKGDKVKLTEGEIAKAWLENVEGGIEGVKEAKHMNFPRYLGQEEREHLEDLFLEAHDKWKSMVEERRLWEILKKGDPRVNQPLDDLAPRPSPRPPPLELPEPKCVLPYRFLGGQMLYRGRFAAEKERLPTVYAEWEMEPPNNMDELVSAVKNQKRLDELEKQFQRVQTPSLQIRLLNKIAYQRKRLLSSDDDTSDGGMHMRKKRMAQRPSEWSRVGYVPMEEIEIEGPPPEVVHGNGILWAFRLIFRIFAWHSGIDRYCTRNKHERRLHLPDIHLHCPHNEANKEAWMEWAVTRRESTSFVMSSVCLAGKWLTREEGRKAYNERERLRLAKRRQDNAEDKEKARLSTINSSTGVHLCLVTLWIQLQGKSDRIIASPIPDFLAVQLNLQIPHPPTNIPTTLDNFREL</sequence>
<dbReference type="EMBL" id="BACD03000002">
    <property type="protein sequence ID" value="GAO46009.1"/>
    <property type="molecule type" value="Genomic_DNA"/>
</dbReference>
<feature type="compositionally biased region" description="Acidic residues" evidence="1">
    <location>
        <begin position="676"/>
        <end position="685"/>
    </location>
</feature>
<protein>
    <recommendedName>
        <fullName evidence="4">Myb-like domain-containing protein</fullName>
    </recommendedName>
</protein>
<proteinExistence type="predicted"/>
<feature type="compositionally biased region" description="Acidic residues" evidence="1">
    <location>
        <begin position="708"/>
        <end position="717"/>
    </location>
</feature>
<dbReference type="GO" id="GO:0000182">
    <property type="term" value="F:rDNA binding"/>
    <property type="evidence" value="ECO:0007669"/>
    <property type="project" value="TreeGrafter"/>
</dbReference>
<dbReference type="AlphaFoldDB" id="A0A0E9N852"/>
<dbReference type="GO" id="GO:0006361">
    <property type="term" value="P:transcription initiation at RNA polymerase I promoter"/>
    <property type="evidence" value="ECO:0007669"/>
    <property type="project" value="TreeGrafter"/>
</dbReference>
<feature type="region of interest" description="Disordered" evidence="1">
    <location>
        <begin position="659"/>
        <end position="787"/>
    </location>
</feature>
<evidence type="ECO:0000313" key="3">
    <source>
        <dbReference type="Proteomes" id="UP000033140"/>
    </source>
</evidence>
<gene>
    <name evidence="2" type="ORF">G7K_0254-t1</name>
</gene>
<feature type="region of interest" description="Disordered" evidence="1">
    <location>
        <begin position="132"/>
        <end position="156"/>
    </location>
</feature>
<feature type="compositionally biased region" description="Pro residues" evidence="1">
    <location>
        <begin position="268"/>
        <end position="286"/>
    </location>
</feature>
<dbReference type="PANTHER" id="PTHR28079:SF1">
    <property type="entry name" value="RNA POLYMERASE I-SPECIFIC TRANSCRIPTION INITIATION FACTOR RRN5"/>
    <property type="match status" value="1"/>
</dbReference>
<feature type="region of interest" description="Disordered" evidence="1">
    <location>
        <begin position="861"/>
        <end position="882"/>
    </location>
</feature>
<keyword evidence="3" id="KW-1185">Reference proteome</keyword>
<dbReference type="GO" id="GO:0001181">
    <property type="term" value="F:RNA polymerase I general transcription initiation factor activity"/>
    <property type="evidence" value="ECO:0007669"/>
    <property type="project" value="TreeGrafter"/>
</dbReference>
<feature type="compositionally biased region" description="Basic and acidic residues" evidence="1">
    <location>
        <begin position="23"/>
        <end position="34"/>
    </location>
</feature>
<accession>A0A0E9N852</accession>